<organism evidence="3 4">
    <name type="scientific">Paraphaeosphaeria minitans</name>
    <dbReference type="NCBI Taxonomy" id="565426"/>
    <lineage>
        <taxon>Eukaryota</taxon>
        <taxon>Fungi</taxon>
        <taxon>Dikarya</taxon>
        <taxon>Ascomycota</taxon>
        <taxon>Pezizomycotina</taxon>
        <taxon>Dothideomycetes</taxon>
        <taxon>Pleosporomycetidae</taxon>
        <taxon>Pleosporales</taxon>
        <taxon>Massarineae</taxon>
        <taxon>Didymosphaeriaceae</taxon>
        <taxon>Paraphaeosphaeria</taxon>
    </lineage>
</organism>
<feature type="region of interest" description="Disordered" evidence="1">
    <location>
        <begin position="1"/>
        <end position="46"/>
    </location>
</feature>
<dbReference type="InterPro" id="IPR052974">
    <property type="entry name" value="GH79_Enzymes"/>
</dbReference>
<protein>
    <submittedName>
        <fullName evidence="3">Glycoside hydrolase family 79 protein</fullName>
    </submittedName>
</protein>
<keyword evidence="3" id="KW-0378">Hydrolase</keyword>
<dbReference type="EMBL" id="WJXW01000002">
    <property type="protein sequence ID" value="KAF9739565.1"/>
    <property type="molecule type" value="Genomic_DNA"/>
</dbReference>
<dbReference type="InterPro" id="IPR031728">
    <property type="entry name" value="GlcAase_C"/>
</dbReference>
<evidence type="ECO:0000313" key="4">
    <source>
        <dbReference type="Proteomes" id="UP000756921"/>
    </source>
</evidence>
<dbReference type="PANTHER" id="PTHR36183:SF2">
    <property type="entry name" value="BETA-GLUCURONIDASE C-TERMINAL DOMAIN-CONTAINING PROTEIN"/>
    <property type="match status" value="1"/>
</dbReference>
<dbReference type="PANTHER" id="PTHR36183">
    <property type="entry name" value="BETA-GLUCURONIDASE"/>
    <property type="match status" value="1"/>
</dbReference>
<dbReference type="Gene3D" id="3.20.20.80">
    <property type="entry name" value="Glycosidases"/>
    <property type="match status" value="1"/>
</dbReference>
<evidence type="ECO:0000313" key="3">
    <source>
        <dbReference type="EMBL" id="KAF9739565.1"/>
    </source>
</evidence>
<dbReference type="GO" id="GO:0016787">
    <property type="term" value="F:hydrolase activity"/>
    <property type="evidence" value="ECO:0007669"/>
    <property type="project" value="UniProtKB-KW"/>
</dbReference>
<name>A0A9P6GS75_9PLEO</name>
<comment type="caution">
    <text evidence="3">The sequence shown here is derived from an EMBL/GenBank/DDBJ whole genome shotgun (WGS) entry which is preliminary data.</text>
</comment>
<feature type="domain" description="Beta-glucuronidase C-terminal" evidence="2">
    <location>
        <begin position="519"/>
        <end position="623"/>
    </location>
</feature>
<sequence>MSTPGQARTSQARADSFRTACRRSGRPSSCARSAPRKAPEGPPDFPTSYLLPTCEFRCSPAPPPARLQLLPSRASLLPPPSLPSSSPAIQGPPPTPVHAMPRPLCAAFACLAALAPGLSRAASLSLSPSPSRSGAQVSDNLEPSFAGFGIEPSNLFSFTGWNEPNNFSIQLLQNLADYSGAPPHIRVGGNTQDYMIYDADYQDFGWKKNPHSTAQGVIAADSMIIGPNYLAALDRFPKDTFITYGLNLAYEGDDYLDKMINHSRAVVENLNNTRLYSFEIGNEPDLFLQNGLRAAPWDGKTYTTQFMERADTVYQKVLSPKGMAPTFFEPPATASTIGTTFEIAMLNSDGILDKMNGEYYVGWWNQHDYFYFIGVTPTPITLDDLMDMDQTNTQFAYWEKQVKIALNTGVPYVLREMCSIGPIGMHKVSDTFGASLWTLNFFLYMATLNVSSVQMHMTDNSNASAWQPINLYGKDPFVRPQYYAHAAVAQIIGNGNGTTQIGALDVSGAGGDYKGRIRAYSAYANSALQAVILINSKQVNASEPNKDSFTFNLQMGASNANKNIYISYLTADGADSLSGTTWNGMAFSDEDGQASVVDESLYQYSLDGNGDFSINVRDSEAIVANLDWQLGSNKVIKVNGTTTSGSRRKNAASPSVTGAETAIWAAVLVSFLTLATSLGAF</sequence>
<reference evidence="3" key="1">
    <citation type="journal article" date="2020" name="Mol. Plant Microbe Interact.">
        <title>Genome Sequence of the Biocontrol Agent Coniothyrium minitans strain Conio (IMI 134523).</title>
        <authorList>
            <person name="Patel D."/>
            <person name="Shittu T.A."/>
            <person name="Baroncelli R."/>
            <person name="Muthumeenakshi S."/>
            <person name="Osborne T.H."/>
            <person name="Janganan T.K."/>
            <person name="Sreenivasaprasad S."/>
        </authorList>
    </citation>
    <scope>NUCLEOTIDE SEQUENCE</scope>
    <source>
        <strain evidence="3">Conio</strain>
    </source>
</reference>
<evidence type="ECO:0000256" key="1">
    <source>
        <dbReference type="SAM" id="MobiDB-lite"/>
    </source>
</evidence>
<evidence type="ECO:0000259" key="2">
    <source>
        <dbReference type="Pfam" id="PF16862"/>
    </source>
</evidence>
<dbReference type="InterPro" id="IPR017853">
    <property type="entry name" value="GH"/>
</dbReference>
<dbReference type="OrthoDB" id="2831684at2759"/>
<feature type="region of interest" description="Disordered" evidence="1">
    <location>
        <begin position="74"/>
        <end position="95"/>
    </location>
</feature>
<dbReference type="Gene3D" id="2.60.40.1180">
    <property type="entry name" value="Golgi alpha-mannosidase II"/>
    <property type="match status" value="1"/>
</dbReference>
<keyword evidence="4" id="KW-1185">Reference proteome</keyword>
<proteinExistence type="predicted"/>
<dbReference type="Pfam" id="PF16862">
    <property type="entry name" value="Glyco_hydro_79C"/>
    <property type="match status" value="1"/>
</dbReference>
<feature type="compositionally biased region" description="Polar residues" evidence="1">
    <location>
        <begin position="1"/>
        <end position="13"/>
    </location>
</feature>
<dbReference type="SUPFAM" id="SSF51445">
    <property type="entry name" value="(Trans)glycosidases"/>
    <property type="match status" value="1"/>
</dbReference>
<dbReference type="AlphaFoldDB" id="A0A9P6GS75"/>
<dbReference type="InterPro" id="IPR013780">
    <property type="entry name" value="Glyco_hydro_b"/>
</dbReference>
<accession>A0A9P6GS75</accession>
<gene>
    <name evidence="3" type="ORF">PMIN01_02199</name>
</gene>
<dbReference type="Proteomes" id="UP000756921">
    <property type="component" value="Unassembled WGS sequence"/>
</dbReference>